<accession>A0A182VBE1</accession>
<reference evidence="1" key="1">
    <citation type="submission" date="2020-05" db="UniProtKB">
        <authorList>
            <consortium name="EnsemblMetazoa"/>
        </authorList>
    </citation>
    <scope>IDENTIFICATION</scope>
    <source>
        <strain evidence="1">MAF</strain>
    </source>
</reference>
<dbReference type="Proteomes" id="UP000075903">
    <property type="component" value="Unassembled WGS sequence"/>
</dbReference>
<evidence type="ECO:0000313" key="2">
    <source>
        <dbReference type="Proteomes" id="UP000075903"/>
    </source>
</evidence>
<organism evidence="1 2">
    <name type="scientific">Anopheles merus</name>
    <name type="common">Mosquito</name>
    <dbReference type="NCBI Taxonomy" id="30066"/>
    <lineage>
        <taxon>Eukaryota</taxon>
        <taxon>Metazoa</taxon>
        <taxon>Ecdysozoa</taxon>
        <taxon>Arthropoda</taxon>
        <taxon>Hexapoda</taxon>
        <taxon>Insecta</taxon>
        <taxon>Pterygota</taxon>
        <taxon>Neoptera</taxon>
        <taxon>Endopterygota</taxon>
        <taxon>Diptera</taxon>
        <taxon>Nematocera</taxon>
        <taxon>Culicoidea</taxon>
        <taxon>Culicidae</taxon>
        <taxon>Anophelinae</taxon>
        <taxon>Anopheles</taxon>
    </lineage>
</organism>
<dbReference type="EnsemblMetazoa" id="AMEM012088-RA">
    <property type="protein sequence ID" value="AMEM012088-PA"/>
    <property type="gene ID" value="AMEM012088"/>
</dbReference>
<name>A0A182VBE1_ANOME</name>
<dbReference type="AlphaFoldDB" id="A0A182VBE1"/>
<evidence type="ECO:0000313" key="1">
    <source>
        <dbReference type="EnsemblMetazoa" id="AMEM012088-PA"/>
    </source>
</evidence>
<protein>
    <submittedName>
        <fullName evidence="1">Uncharacterized protein</fullName>
    </submittedName>
</protein>
<keyword evidence="2" id="KW-1185">Reference proteome</keyword>
<dbReference type="VEuPathDB" id="VectorBase:AMEM012088"/>
<proteinExistence type="predicted"/>
<sequence>MCDHSDLSSSTSSCVSLPVSCIEGLSSFGRRFSWGDVLCVMLLGARMADTGSPSSGVTAVPAVVPVAAPPGTPGSRWADGNSDELNSTFVPGRNETLWDELRLGLPLPIAMMISIRMSSGTKMAVVLLPAAPSIFSLYTSQWVPENSGRQTHTSSLLGAPGPASASLHSPPFWHGQTRGAGRGRSAAVERNKREWDAMRIVCVFRETGVSLRLRTSIANNFGRAAVRRRYGVVRAGAASSARYEQTQMGARVPVARIVQRGVVTQLMID</sequence>